<gene>
    <name evidence="1" type="ordered locus">AAur_pTC20235</name>
</gene>
<organism evidence="1 2">
    <name type="scientific">Paenarthrobacter aurescens (strain TC1)</name>
    <dbReference type="NCBI Taxonomy" id="290340"/>
    <lineage>
        <taxon>Bacteria</taxon>
        <taxon>Bacillati</taxon>
        <taxon>Actinomycetota</taxon>
        <taxon>Actinomycetes</taxon>
        <taxon>Micrococcales</taxon>
        <taxon>Micrococcaceae</taxon>
        <taxon>Paenarthrobacter</taxon>
    </lineage>
</organism>
<name>A1RDS1_PAEAT</name>
<evidence type="ECO:0000313" key="1">
    <source>
        <dbReference type="EMBL" id="ABM10835.1"/>
    </source>
</evidence>
<dbReference type="AlphaFoldDB" id="A1RDS1"/>
<dbReference type="EMBL" id="CP000476">
    <property type="protein sequence ID" value="ABM10835.1"/>
    <property type="molecule type" value="Genomic_DNA"/>
</dbReference>
<dbReference type="HOGENOM" id="CLU_2748989_0_0_11"/>
<proteinExistence type="predicted"/>
<protein>
    <submittedName>
        <fullName evidence="1">Uncharacterized protein</fullName>
    </submittedName>
</protein>
<reference evidence="1 2" key="1">
    <citation type="journal article" date="2006" name="PLoS Genet.">
        <title>Secrets of soil survival revealed by the genome sequence of Arthrobacter aurescens TC1.</title>
        <authorList>
            <person name="Mongodin E.F."/>
            <person name="Shapir N."/>
            <person name="Daugherty S.C."/>
            <person name="DeBoy R.T."/>
            <person name="Emerson J.B."/>
            <person name="Shvartzbeyn A."/>
            <person name="Radune D."/>
            <person name="Vamathevan J."/>
            <person name="Riggs F."/>
            <person name="Grinberg V."/>
            <person name="Khouri H."/>
            <person name="Wackett L.P."/>
            <person name="Nelson K.E."/>
            <person name="Sadowsky M.J."/>
        </authorList>
    </citation>
    <scope>NUCLEOTIDE SEQUENCE [LARGE SCALE GENOMIC DNA]</scope>
    <source>
        <strain evidence="1 2">TC1</strain>
    </source>
</reference>
<geneLocation type="plasmid" evidence="1 2">
    <name>pTC2</name>
</geneLocation>
<sequence length="70" mass="7720">MTSVPLDPGMATHFRRFMKSKFLNVNRDPQYWIKESKGKGALARQGEGETVLYVQALRLPQGVPVSGASA</sequence>
<keyword evidence="1" id="KW-0614">Plasmid</keyword>
<evidence type="ECO:0000313" key="2">
    <source>
        <dbReference type="Proteomes" id="UP000000637"/>
    </source>
</evidence>
<dbReference type="Proteomes" id="UP000000637">
    <property type="component" value="Plasmid pTC2"/>
</dbReference>
<accession>A1RDS1</accession>
<dbReference type="KEGG" id="aau:AAur_pTC20235"/>
<keyword evidence="2" id="KW-1185">Reference proteome</keyword>